<keyword evidence="1" id="KW-1133">Transmembrane helix</keyword>
<name>A0ABQ5VXX3_9RHOB</name>
<keyword evidence="1" id="KW-0812">Transmembrane</keyword>
<protein>
    <recommendedName>
        <fullName evidence="4">Flp pilus-assembly TadE/G-like</fullName>
    </recommendedName>
</protein>
<dbReference type="Proteomes" id="UP001156694">
    <property type="component" value="Unassembled WGS sequence"/>
</dbReference>
<keyword evidence="3" id="KW-1185">Reference proteome</keyword>
<comment type="caution">
    <text evidence="2">The sequence shown here is derived from an EMBL/GenBank/DDBJ whole genome shotgun (WGS) entry which is preliminary data.</text>
</comment>
<proteinExistence type="predicted"/>
<reference evidence="3" key="1">
    <citation type="journal article" date="2019" name="Int. J. Syst. Evol. Microbiol.">
        <title>The Global Catalogue of Microorganisms (GCM) 10K type strain sequencing project: providing services to taxonomists for standard genome sequencing and annotation.</title>
        <authorList>
            <consortium name="The Broad Institute Genomics Platform"/>
            <consortium name="The Broad Institute Genome Sequencing Center for Infectious Disease"/>
            <person name="Wu L."/>
            <person name="Ma J."/>
        </authorList>
    </citation>
    <scope>NUCLEOTIDE SEQUENCE [LARGE SCALE GENOMIC DNA]</scope>
    <source>
        <strain evidence="3">NBRC 110140</strain>
    </source>
</reference>
<feature type="transmembrane region" description="Helical" evidence="1">
    <location>
        <begin position="21"/>
        <end position="41"/>
    </location>
</feature>
<evidence type="ECO:0000313" key="2">
    <source>
        <dbReference type="EMBL" id="GLQ35938.1"/>
    </source>
</evidence>
<evidence type="ECO:0000313" key="3">
    <source>
        <dbReference type="Proteomes" id="UP001156694"/>
    </source>
</evidence>
<evidence type="ECO:0008006" key="4">
    <source>
        <dbReference type="Google" id="ProtNLM"/>
    </source>
</evidence>
<accession>A0ABQ5VXX3</accession>
<sequence>MKFFKKIRQSIIDFQEDRRGAIAWLTVIAAVPLTVLMFYMVNTSKAVHDKTRAQDTSDMIALLHAAEGARAMNTLSMNHVSLTQAFSSGSNAAALHSVSLLQAAITAGGIFEAGLELWSTCKKWAQMSLPFDINWALFAACTVPYDLLILDLAVNEGQVLALQWKYDPHGAFKNADNSIKALNAKNKAIIDRYPEAVMKASQQIAQDSKVSAIYFDDPCVTGTSATCAVSNTAANMGMGMDLPVDKNKFPDSYTSFCAAMYFGTLGGALPVSLPGGLGNPGVSFLNGSFVRRGFDSLKGPMRGGKDPNVFLPDHVDVESGIGDVLEYYDDIAREEKRMYDGLIFSWQTGIDSAAFAMKVPIATVQLFTDYREIDPNIDDTVRKAIVIGDKLTFKLPYAQKEGNNVFLDYENILIAAMCLGDVFGRIGDSLGGLGSFADAIVPTLTQLDVYHPKEAGLFPNILPGVDTYTDHYKPLAFVFREQNKRWSPKIFANPTTGFSTYSQAIFYNPEEWTMYSQNWQGHLMPATKMETGLSGVTSRMNSKAVSVFDRMRQDLEAVQSEGSWGEVVSK</sequence>
<dbReference type="RefSeq" id="WP_284379113.1">
    <property type="nucleotide sequence ID" value="NZ_BSNN01000007.1"/>
</dbReference>
<gene>
    <name evidence="2" type="ORF">GCM10007939_22220</name>
</gene>
<keyword evidence="1" id="KW-0472">Membrane</keyword>
<dbReference type="EMBL" id="BSNN01000007">
    <property type="protein sequence ID" value="GLQ35938.1"/>
    <property type="molecule type" value="Genomic_DNA"/>
</dbReference>
<organism evidence="2 3">
    <name type="scientific">Amylibacter marinus</name>
    <dbReference type="NCBI Taxonomy" id="1475483"/>
    <lineage>
        <taxon>Bacteria</taxon>
        <taxon>Pseudomonadati</taxon>
        <taxon>Pseudomonadota</taxon>
        <taxon>Alphaproteobacteria</taxon>
        <taxon>Rhodobacterales</taxon>
        <taxon>Paracoccaceae</taxon>
        <taxon>Amylibacter</taxon>
    </lineage>
</organism>
<evidence type="ECO:0000256" key="1">
    <source>
        <dbReference type="SAM" id="Phobius"/>
    </source>
</evidence>